<dbReference type="PANTHER" id="PTHR13408">
    <property type="entry name" value="DNA-DIRECTED RNA POLYMERASE III"/>
    <property type="match status" value="1"/>
</dbReference>
<evidence type="ECO:0000256" key="4">
    <source>
        <dbReference type="ARBA" id="ARBA00023242"/>
    </source>
</evidence>
<organism evidence="6">
    <name type="scientific">Neobodo designis</name>
    <name type="common">Flagellated protozoan</name>
    <name type="synonym">Bodo designis</name>
    <dbReference type="NCBI Taxonomy" id="312471"/>
    <lineage>
        <taxon>Eukaryota</taxon>
        <taxon>Discoba</taxon>
        <taxon>Euglenozoa</taxon>
        <taxon>Kinetoplastea</taxon>
        <taxon>Metakinetoplastina</taxon>
        <taxon>Neobodonida</taxon>
        <taxon>Neobodo</taxon>
    </lineage>
</organism>
<dbReference type="GO" id="GO:0042797">
    <property type="term" value="P:tRNA transcription by RNA polymerase III"/>
    <property type="evidence" value="ECO:0007669"/>
    <property type="project" value="TreeGrafter"/>
</dbReference>
<evidence type="ECO:0000256" key="2">
    <source>
        <dbReference type="ARBA" id="ARBA00022478"/>
    </source>
</evidence>
<dbReference type="InterPro" id="IPR007811">
    <property type="entry name" value="RPC4"/>
</dbReference>
<feature type="region of interest" description="Disordered" evidence="5">
    <location>
        <begin position="161"/>
        <end position="196"/>
    </location>
</feature>
<feature type="compositionally biased region" description="Basic and acidic residues" evidence="5">
    <location>
        <begin position="169"/>
        <end position="183"/>
    </location>
</feature>
<gene>
    <name evidence="6" type="ORF">NDES1114_LOCUS35377</name>
</gene>
<keyword evidence="2" id="KW-0240">DNA-directed RNA polymerase</keyword>
<keyword evidence="4" id="KW-0539">Nucleus</keyword>
<protein>
    <submittedName>
        <fullName evidence="6">Uncharacterized protein</fullName>
    </submittedName>
</protein>
<evidence type="ECO:0000256" key="3">
    <source>
        <dbReference type="ARBA" id="ARBA00023163"/>
    </source>
</evidence>
<reference evidence="6" key="1">
    <citation type="submission" date="2021-01" db="EMBL/GenBank/DDBJ databases">
        <authorList>
            <person name="Corre E."/>
            <person name="Pelletier E."/>
            <person name="Niang G."/>
            <person name="Scheremetjew M."/>
            <person name="Finn R."/>
            <person name="Kale V."/>
            <person name="Holt S."/>
            <person name="Cochrane G."/>
            <person name="Meng A."/>
            <person name="Brown T."/>
            <person name="Cohen L."/>
        </authorList>
    </citation>
    <scope>NUCLEOTIDE SEQUENCE</scope>
    <source>
        <strain evidence="6">CCAP 1951/1</strain>
    </source>
</reference>
<dbReference type="Pfam" id="PF05132">
    <property type="entry name" value="RNA_pol_Rpc4"/>
    <property type="match status" value="1"/>
</dbReference>
<dbReference type="PANTHER" id="PTHR13408:SF0">
    <property type="entry name" value="DNA-DIRECTED RNA POLYMERASE III SUBUNIT RPC4"/>
    <property type="match status" value="1"/>
</dbReference>
<evidence type="ECO:0000313" key="6">
    <source>
        <dbReference type="EMBL" id="CAD9155834.1"/>
    </source>
</evidence>
<keyword evidence="3" id="KW-0804">Transcription</keyword>
<evidence type="ECO:0000256" key="1">
    <source>
        <dbReference type="ARBA" id="ARBA00004123"/>
    </source>
</evidence>
<accession>A0A7S1R3R4</accession>
<evidence type="ECO:0000256" key="5">
    <source>
        <dbReference type="SAM" id="MobiDB-lite"/>
    </source>
</evidence>
<name>A0A7S1R3R4_NEODS</name>
<comment type="subcellular location">
    <subcellularLocation>
        <location evidence="1">Nucleus</location>
    </subcellularLocation>
</comment>
<dbReference type="GO" id="GO:0005666">
    <property type="term" value="C:RNA polymerase III complex"/>
    <property type="evidence" value="ECO:0007669"/>
    <property type="project" value="InterPro"/>
</dbReference>
<sequence>MAPKLLNRFRVKVKTEPADNGDSPAAAGTPGRAGDAVPLPHMSQVGDDTPISAFQQQRYELEQQQSAAATPSQAATTAAAAAAAGSHRAAPGVRGNATGQAARRAQQNAEATAHARQVTGATGAGASMASESLEVLRRLPATTPPPEGLIPPITSADLHRAAEAAAKAEGTRPTRTKPEVKSEADDDDDVADAPAAPEVAPVAVDAGVSFLLESEREAARVRTANEAFFVDENGSARTFENAEIAWMQLPRMPAAPKLGAALPAQPPRSLLESLPAGRVGRLRVHKSGRVSMVFDAVPAGTAPDVAFDVSAGRADGGGMAQNLMAIEQLGEGSADLRCYDLGSVTQRLVCVPQLPLEASDD</sequence>
<feature type="region of interest" description="Disordered" evidence="5">
    <location>
        <begin position="13"/>
        <end position="126"/>
    </location>
</feature>
<dbReference type="AlphaFoldDB" id="A0A7S1R3R4"/>
<dbReference type="GO" id="GO:0003677">
    <property type="term" value="F:DNA binding"/>
    <property type="evidence" value="ECO:0007669"/>
    <property type="project" value="InterPro"/>
</dbReference>
<feature type="compositionally biased region" description="Low complexity" evidence="5">
    <location>
        <begin position="55"/>
        <end position="112"/>
    </location>
</feature>
<dbReference type="EMBL" id="HBGF01052846">
    <property type="protein sequence ID" value="CAD9155834.1"/>
    <property type="molecule type" value="Transcribed_RNA"/>
</dbReference>
<proteinExistence type="predicted"/>